<dbReference type="Pfam" id="PF00043">
    <property type="entry name" value="GST_C"/>
    <property type="match status" value="1"/>
</dbReference>
<dbReference type="InterPro" id="IPR036282">
    <property type="entry name" value="Glutathione-S-Trfase_C_sf"/>
</dbReference>
<dbReference type="GO" id="GO:0005829">
    <property type="term" value="C:cytosol"/>
    <property type="evidence" value="ECO:0007669"/>
    <property type="project" value="TreeGrafter"/>
</dbReference>
<keyword evidence="8" id="KW-0347">Helicase</keyword>
<feature type="domain" description="Helicase ATP-binding" evidence="18">
    <location>
        <begin position="339"/>
        <end position="517"/>
    </location>
</feature>
<gene>
    <name evidence="21" type="ORF">C8A04DRAFT_34231</name>
</gene>
<evidence type="ECO:0000256" key="10">
    <source>
        <dbReference type="ARBA" id="ARBA00022884"/>
    </source>
</evidence>
<evidence type="ECO:0000256" key="11">
    <source>
        <dbReference type="ARBA" id="ARBA00023242"/>
    </source>
</evidence>
<evidence type="ECO:0000259" key="18">
    <source>
        <dbReference type="PROSITE" id="PS51192"/>
    </source>
</evidence>
<dbReference type="Gene3D" id="3.40.30.10">
    <property type="entry name" value="Glutaredoxin"/>
    <property type="match status" value="1"/>
</dbReference>
<feature type="compositionally biased region" description="Basic and acidic residues" evidence="15">
    <location>
        <begin position="632"/>
        <end position="650"/>
    </location>
</feature>
<evidence type="ECO:0000256" key="9">
    <source>
        <dbReference type="ARBA" id="ARBA00022840"/>
    </source>
</evidence>
<evidence type="ECO:0000256" key="3">
    <source>
        <dbReference type="ARBA" id="ARBA00007409"/>
    </source>
</evidence>
<feature type="compositionally biased region" description="Basic and acidic residues" evidence="15">
    <location>
        <begin position="292"/>
        <end position="305"/>
    </location>
</feature>
<comment type="catalytic activity">
    <reaction evidence="13">
        <text>ATP + H2O = ADP + phosphate + H(+)</text>
        <dbReference type="Rhea" id="RHEA:13065"/>
        <dbReference type="ChEBI" id="CHEBI:15377"/>
        <dbReference type="ChEBI" id="CHEBI:15378"/>
        <dbReference type="ChEBI" id="CHEBI:30616"/>
        <dbReference type="ChEBI" id="CHEBI:43474"/>
        <dbReference type="ChEBI" id="CHEBI:456216"/>
        <dbReference type="EC" id="3.6.4.13"/>
    </reaction>
</comment>
<evidence type="ECO:0000313" key="21">
    <source>
        <dbReference type="EMBL" id="KAK4147535.1"/>
    </source>
</evidence>
<reference evidence="21" key="1">
    <citation type="journal article" date="2023" name="Mol. Phylogenet. Evol.">
        <title>Genome-scale phylogeny and comparative genomics of the fungal order Sordariales.</title>
        <authorList>
            <person name="Hensen N."/>
            <person name="Bonometti L."/>
            <person name="Westerberg I."/>
            <person name="Brannstrom I.O."/>
            <person name="Guillou S."/>
            <person name="Cros-Aarteil S."/>
            <person name="Calhoun S."/>
            <person name="Haridas S."/>
            <person name="Kuo A."/>
            <person name="Mondo S."/>
            <person name="Pangilinan J."/>
            <person name="Riley R."/>
            <person name="LaButti K."/>
            <person name="Andreopoulos B."/>
            <person name="Lipzen A."/>
            <person name="Chen C."/>
            <person name="Yan M."/>
            <person name="Daum C."/>
            <person name="Ng V."/>
            <person name="Clum A."/>
            <person name="Steindorff A."/>
            <person name="Ohm R.A."/>
            <person name="Martin F."/>
            <person name="Silar P."/>
            <person name="Natvig D.O."/>
            <person name="Lalanne C."/>
            <person name="Gautier V."/>
            <person name="Ament-Velasquez S.L."/>
            <person name="Kruys A."/>
            <person name="Hutchinson M.I."/>
            <person name="Powell A.J."/>
            <person name="Barry K."/>
            <person name="Miller A.N."/>
            <person name="Grigoriev I.V."/>
            <person name="Debuchy R."/>
            <person name="Gladieux P."/>
            <person name="Hiltunen Thoren M."/>
            <person name="Johannesson H."/>
        </authorList>
    </citation>
    <scope>NUCLEOTIDE SEQUENCE</scope>
    <source>
        <strain evidence="21">CBS 141.50</strain>
    </source>
</reference>
<dbReference type="InterPro" id="IPR001650">
    <property type="entry name" value="Helicase_C-like"/>
</dbReference>
<dbReference type="InterPro" id="IPR004046">
    <property type="entry name" value="GST_C"/>
</dbReference>
<feature type="region of interest" description="Disordered" evidence="15">
    <location>
        <begin position="632"/>
        <end position="663"/>
    </location>
</feature>
<dbReference type="PROSITE" id="PS51194">
    <property type="entry name" value="HELICASE_CTER"/>
    <property type="match status" value="1"/>
</dbReference>
<accession>A0AAN6VA48</accession>
<reference evidence="21" key="2">
    <citation type="submission" date="2023-05" db="EMBL/GenBank/DDBJ databases">
        <authorList>
            <consortium name="Lawrence Berkeley National Laboratory"/>
            <person name="Steindorff A."/>
            <person name="Hensen N."/>
            <person name="Bonometti L."/>
            <person name="Westerberg I."/>
            <person name="Brannstrom I.O."/>
            <person name="Guillou S."/>
            <person name="Cros-Aarteil S."/>
            <person name="Calhoun S."/>
            <person name="Haridas S."/>
            <person name="Kuo A."/>
            <person name="Mondo S."/>
            <person name="Pangilinan J."/>
            <person name="Riley R."/>
            <person name="Labutti K."/>
            <person name="Andreopoulos B."/>
            <person name="Lipzen A."/>
            <person name="Chen C."/>
            <person name="Yanf M."/>
            <person name="Daum C."/>
            <person name="Ng V."/>
            <person name="Clum A."/>
            <person name="Ohm R."/>
            <person name="Martin F."/>
            <person name="Silar P."/>
            <person name="Natvig D."/>
            <person name="Lalanne C."/>
            <person name="Gautier V."/>
            <person name="Ament-Velasquez S.L."/>
            <person name="Kruys A."/>
            <person name="Hutchinson M.I."/>
            <person name="Powell A.J."/>
            <person name="Barry K."/>
            <person name="Miller A.N."/>
            <person name="Grigoriev I.V."/>
            <person name="Debuchy R."/>
            <person name="Gladieux P."/>
            <person name="Thoren M.H."/>
            <person name="Johannesson H."/>
        </authorList>
    </citation>
    <scope>NUCLEOTIDE SEQUENCE</scope>
    <source>
        <strain evidence="21">CBS 141.50</strain>
    </source>
</reference>
<evidence type="ECO:0000256" key="1">
    <source>
        <dbReference type="ARBA" id="ARBA00003706"/>
    </source>
</evidence>
<dbReference type="InterPro" id="IPR014001">
    <property type="entry name" value="Helicase_ATP-bd"/>
</dbReference>
<comment type="similarity">
    <text evidence="3">Belongs to the GST superfamily.</text>
</comment>
<evidence type="ECO:0000259" key="19">
    <source>
        <dbReference type="PROSITE" id="PS51194"/>
    </source>
</evidence>
<name>A0AAN6VA48_9PEZI</name>
<keyword evidence="10" id="KW-0694">RNA-binding</keyword>
<organism evidence="21 22">
    <name type="scientific">Dichotomopilus funicola</name>
    <dbReference type="NCBI Taxonomy" id="1934379"/>
    <lineage>
        <taxon>Eukaryota</taxon>
        <taxon>Fungi</taxon>
        <taxon>Dikarya</taxon>
        <taxon>Ascomycota</taxon>
        <taxon>Pezizomycotina</taxon>
        <taxon>Sordariomycetes</taxon>
        <taxon>Sordariomycetidae</taxon>
        <taxon>Sordariales</taxon>
        <taxon>Chaetomiaceae</taxon>
        <taxon>Dichotomopilus</taxon>
    </lineage>
</organism>
<dbReference type="SFLD" id="SFLDG00358">
    <property type="entry name" value="Main_(cytGST)"/>
    <property type="match status" value="1"/>
</dbReference>
<dbReference type="InterPro" id="IPR036249">
    <property type="entry name" value="Thioredoxin-like_sf"/>
</dbReference>
<dbReference type="InterPro" id="IPR040079">
    <property type="entry name" value="Glutathione_S-Trfase"/>
</dbReference>
<dbReference type="GO" id="GO:0003723">
    <property type="term" value="F:RNA binding"/>
    <property type="evidence" value="ECO:0007669"/>
    <property type="project" value="UniProtKB-KW"/>
</dbReference>
<dbReference type="GO" id="GO:0005524">
    <property type="term" value="F:ATP binding"/>
    <property type="evidence" value="ECO:0007669"/>
    <property type="project" value="UniProtKB-KW"/>
</dbReference>
<dbReference type="PROSITE" id="PS51192">
    <property type="entry name" value="HELICASE_ATP_BIND_1"/>
    <property type="match status" value="1"/>
</dbReference>
<dbReference type="GeneID" id="87819369"/>
<comment type="similarity">
    <text evidence="12">Belongs to the DEAD box helicase family. DDX56/DBP9 subfamily.</text>
</comment>
<dbReference type="Pfam" id="PF00271">
    <property type="entry name" value="Helicase_C"/>
    <property type="match status" value="1"/>
</dbReference>
<dbReference type="GO" id="GO:0016787">
    <property type="term" value="F:hydrolase activity"/>
    <property type="evidence" value="ECO:0007669"/>
    <property type="project" value="UniProtKB-KW"/>
</dbReference>
<dbReference type="Gene3D" id="1.20.1050.10">
    <property type="match status" value="1"/>
</dbReference>
<evidence type="ECO:0000256" key="8">
    <source>
        <dbReference type="ARBA" id="ARBA00022806"/>
    </source>
</evidence>
<dbReference type="AlphaFoldDB" id="A0AAN6VA48"/>
<sequence>MADPTGLIAKSGIELLTFGTPNGVKASILLEELKEAYGKEYTVQSIHIGKNIQKQPWYTDLNPNGRIPTIVDHDRGGFAVFEGLPILTYLTRHYDPEHKFSFPVDSDDYSVAEQWIAWQHGGLGPMQGQAGHFLRAAPEKIPWAIQRYVGEAERLYGILNTRLADRDYIVGPGRGQYSIADISIVGWTNYTLNVGIDLPGQFPHVDAWLKRLLARPAVQRGFVVPSGEPSKATNPFLERALAGEAGLEEQKKGVEETRKIVADAKEKYGYNTMKRKHDADGEPATAQPNPEPESKPVETKTKPAEAEPSFAELGLDPRLVQAIAKQNFEKPTLVQRKAIPLALQGKDVLCKAKTGSGKTAAYVLPLLSVILKRKTTDPTPFTAGLILVPTRELADQVFKAIEQFSAFCAKDIHAAKLTENVSDAVQRSLLASAPDVVVATPARAWHSVQSSGALSLEKLQCLVLDEADLVLSYGYDEDMENIARALPKGAQTVMMSATLSAELEALRKIFGARGGPEAVVLDLKEEFGAEDEKLTQFYAKCAEDDKWLIAYLIFKLQLIKGPCLIFVADIDRSYRLKLFFEQFSIRSCVLNSELPINTRIKIIEEFNRGIYDIIIASDEKSELFGDEAVDGEVNKPKKQAPKEDEAVPEHPKKKKRRQKKDEEYGVSRGIDFKNVAAVVNFDMPTSASSYTHRIGRTARAGRAGIALSFVIPKELYGKHRPTSVKSTEKDEKVLAKITRQQEKLNRKLQPYNFNKSQMEAFRYRMNDALRAVTRVAIREARTKELRQELLRSETLKRYFEENPTELSHLRNDGELGRVTRQQPHLKHVPDYLLPKDGKKALESERIGFVPFKKEGGKDRRHRKGGKGKGRSFKVGGRKDPLKTFKVRRKAK</sequence>
<feature type="domain" description="GST C-terminal" evidence="17">
    <location>
        <begin position="105"/>
        <end position="233"/>
    </location>
</feature>
<dbReference type="Proteomes" id="UP001302676">
    <property type="component" value="Unassembled WGS sequence"/>
</dbReference>
<dbReference type="SUPFAM" id="SSF47616">
    <property type="entry name" value="GST C-terminal domain-like"/>
    <property type="match status" value="1"/>
</dbReference>
<feature type="compositionally biased region" description="Basic residues" evidence="15">
    <location>
        <begin position="858"/>
        <end position="871"/>
    </location>
</feature>
<keyword evidence="5" id="KW-0690">Ribosome biogenesis</keyword>
<evidence type="ECO:0000256" key="7">
    <source>
        <dbReference type="ARBA" id="ARBA00022801"/>
    </source>
</evidence>
<evidence type="ECO:0000256" key="15">
    <source>
        <dbReference type="SAM" id="MobiDB-lite"/>
    </source>
</evidence>
<dbReference type="InterPro" id="IPR014014">
    <property type="entry name" value="RNA_helicase_DEAD_Q_motif"/>
</dbReference>
<protein>
    <recommendedName>
        <fullName evidence="4">RNA helicase</fullName>
        <ecNumber evidence="4">3.6.4.13</ecNumber>
    </recommendedName>
</protein>
<evidence type="ECO:0000259" key="17">
    <source>
        <dbReference type="PROSITE" id="PS50405"/>
    </source>
</evidence>
<evidence type="ECO:0000256" key="13">
    <source>
        <dbReference type="ARBA" id="ARBA00047984"/>
    </source>
</evidence>
<evidence type="ECO:0000256" key="14">
    <source>
        <dbReference type="PROSITE-ProRule" id="PRU00552"/>
    </source>
</evidence>
<dbReference type="InterPro" id="IPR004045">
    <property type="entry name" value="Glutathione_S-Trfase_N"/>
</dbReference>
<dbReference type="GO" id="GO:0003724">
    <property type="term" value="F:RNA helicase activity"/>
    <property type="evidence" value="ECO:0007669"/>
    <property type="project" value="UniProtKB-EC"/>
</dbReference>
<dbReference type="PROSITE" id="PS51195">
    <property type="entry name" value="Q_MOTIF"/>
    <property type="match status" value="1"/>
</dbReference>
<dbReference type="PROSITE" id="PS50404">
    <property type="entry name" value="GST_NTER"/>
    <property type="match status" value="1"/>
</dbReference>
<evidence type="ECO:0000256" key="5">
    <source>
        <dbReference type="ARBA" id="ARBA00022517"/>
    </source>
</evidence>
<dbReference type="CDD" id="cd03048">
    <property type="entry name" value="GST_N_Ure2p_like"/>
    <property type="match status" value="1"/>
</dbReference>
<dbReference type="InterPro" id="IPR010987">
    <property type="entry name" value="Glutathione-S-Trfase_C-like"/>
</dbReference>
<dbReference type="PANTHER" id="PTHR47959:SF21">
    <property type="entry name" value="DEAD-BOX HELICASE 56"/>
    <property type="match status" value="1"/>
</dbReference>
<dbReference type="CDD" id="cd17961">
    <property type="entry name" value="DEADc_DDX56"/>
    <property type="match status" value="1"/>
</dbReference>
<dbReference type="SMART" id="SM00490">
    <property type="entry name" value="HELICc"/>
    <property type="match status" value="1"/>
</dbReference>
<dbReference type="SUPFAM" id="SSF52833">
    <property type="entry name" value="Thioredoxin-like"/>
    <property type="match status" value="1"/>
</dbReference>
<evidence type="ECO:0000259" key="16">
    <source>
        <dbReference type="PROSITE" id="PS50404"/>
    </source>
</evidence>
<dbReference type="InterPro" id="IPR050079">
    <property type="entry name" value="DEAD_box_RNA_helicase"/>
</dbReference>
<comment type="function">
    <text evidence="1">ATP-binding RNA helicase involved in the biogenesis of 60S ribosomal subunits and is required for the normal formation of 25S and 5.8S rRNAs.</text>
</comment>
<dbReference type="Pfam" id="PF00270">
    <property type="entry name" value="DEAD"/>
    <property type="match status" value="1"/>
</dbReference>
<dbReference type="Pfam" id="PF13409">
    <property type="entry name" value="GST_N_2"/>
    <property type="match status" value="1"/>
</dbReference>
<feature type="region of interest" description="Disordered" evidence="15">
    <location>
        <begin position="271"/>
        <end position="306"/>
    </location>
</feature>
<evidence type="ECO:0000259" key="20">
    <source>
        <dbReference type="PROSITE" id="PS51195"/>
    </source>
</evidence>
<dbReference type="SMART" id="SM00487">
    <property type="entry name" value="DEXDc"/>
    <property type="match status" value="1"/>
</dbReference>
<evidence type="ECO:0000256" key="6">
    <source>
        <dbReference type="ARBA" id="ARBA00022741"/>
    </source>
</evidence>
<feature type="domain" description="GST N-terminal" evidence="16">
    <location>
        <begin position="14"/>
        <end position="98"/>
    </location>
</feature>
<dbReference type="EMBL" id="MU853556">
    <property type="protein sequence ID" value="KAK4147535.1"/>
    <property type="molecule type" value="Genomic_DNA"/>
</dbReference>
<keyword evidence="6" id="KW-0547">Nucleotide-binding</keyword>
<dbReference type="GO" id="GO:0010467">
    <property type="term" value="P:gene expression"/>
    <property type="evidence" value="ECO:0007669"/>
    <property type="project" value="UniProtKB-ARBA"/>
</dbReference>
<dbReference type="PROSITE" id="PS50405">
    <property type="entry name" value="GST_CTER"/>
    <property type="match status" value="1"/>
</dbReference>
<evidence type="ECO:0000313" key="22">
    <source>
        <dbReference type="Proteomes" id="UP001302676"/>
    </source>
</evidence>
<dbReference type="RefSeq" id="XP_062640906.1">
    <property type="nucleotide sequence ID" value="XM_062782756.1"/>
</dbReference>
<proteinExistence type="inferred from homology"/>
<evidence type="ECO:0000256" key="4">
    <source>
        <dbReference type="ARBA" id="ARBA00012552"/>
    </source>
</evidence>
<dbReference type="InterPro" id="IPR027417">
    <property type="entry name" value="P-loop_NTPase"/>
</dbReference>
<dbReference type="PANTHER" id="PTHR47959">
    <property type="entry name" value="ATP-DEPENDENT RNA HELICASE RHLE-RELATED"/>
    <property type="match status" value="1"/>
</dbReference>
<evidence type="ECO:0000256" key="12">
    <source>
        <dbReference type="ARBA" id="ARBA00038041"/>
    </source>
</evidence>
<keyword evidence="9" id="KW-0067">ATP-binding</keyword>
<feature type="short sequence motif" description="Q motif" evidence="14">
    <location>
        <begin position="308"/>
        <end position="336"/>
    </location>
</feature>
<dbReference type="GO" id="GO:0042254">
    <property type="term" value="P:ribosome biogenesis"/>
    <property type="evidence" value="ECO:0007669"/>
    <property type="project" value="UniProtKB-KW"/>
</dbReference>
<comment type="caution">
    <text evidence="21">The sequence shown here is derived from an EMBL/GenBank/DDBJ whole genome shotgun (WGS) entry which is preliminary data.</text>
</comment>
<keyword evidence="11" id="KW-0539">Nucleus</keyword>
<keyword evidence="22" id="KW-1185">Reference proteome</keyword>
<dbReference type="SFLD" id="SFLDG01151">
    <property type="entry name" value="Main.2:_Nu-like"/>
    <property type="match status" value="1"/>
</dbReference>
<dbReference type="SFLD" id="SFLDS00019">
    <property type="entry name" value="Glutathione_Transferase_(cytos"/>
    <property type="match status" value="1"/>
</dbReference>
<comment type="subcellular location">
    <subcellularLocation>
        <location evidence="2">Nucleus</location>
    </subcellularLocation>
</comment>
<dbReference type="SUPFAM" id="SSF52540">
    <property type="entry name" value="P-loop containing nucleoside triphosphate hydrolases"/>
    <property type="match status" value="2"/>
</dbReference>
<dbReference type="GO" id="GO:0005634">
    <property type="term" value="C:nucleus"/>
    <property type="evidence" value="ECO:0007669"/>
    <property type="project" value="UniProtKB-SubCell"/>
</dbReference>
<dbReference type="CDD" id="cd18787">
    <property type="entry name" value="SF2_C_DEAD"/>
    <property type="match status" value="1"/>
</dbReference>
<dbReference type="EC" id="3.6.4.13" evidence="4"/>
<feature type="domain" description="Helicase C-terminal" evidence="19">
    <location>
        <begin position="533"/>
        <end position="759"/>
    </location>
</feature>
<feature type="region of interest" description="Disordered" evidence="15">
    <location>
        <begin position="852"/>
        <end position="891"/>
    </location>
</feature>
<dbReference type="InterPro" id="IPR011545">
    <property type="entry name" value="DEAD/DEAH_box_helicase_dom"/>
</dbReference>
<evidence type="ECO:0000256" key="2">
    <source>
        <dbReference type="ARBA" id="ARBA00004123"/>
    </source>
</evidence>
<keyword evidence="7 21" id="KW-0378">Hydrolase</keyword>
<feature type="domain" description="DEAD-box RNA helicase Q" evidence="20">
    <location>
        <begin position="308"/>
        <end position="336"/>
    </location>
</feature>
<dbReference type="Gene3D" id="3.40.50.300">
    <property type="entry name" value="P-loop containing nucleotide triphosphate hydrolases"/>
    <property type="match status" value="2"/>
</dbReference>